<feature type="region of interest" description="Disordered" evidence="2">
    <location>
        <begin position="776"/>
        <end position="818"/>
    </location>
</feature>
<dbReference type="Ensembl" id="ENSPMAT00000008378.1">
    <property type="protein sequence ID" value="ENSPMAP00000008340.1"/>
    <property type="gene ID" value="ENSPMAG00000007571.1"/>
</dbReference>
<feature type="compositionally biased region" description="Polar residues" evidence="2">
    <location>
        <begin position="588"/>
        <end position="603"/>
    </location>
</feature>
<accession>S4RT00</accession>
<evidence type="ECO:0000259" key="3">
    <source>
        <dbReference type="Pfam" id="PF05057"/>
    </source>
</evidence>
<feature type="domain" description="DUF676" evidence="3">
    <location>
        <begin position="1189"/>
        <end position="1386"/>
    </location>
</feature>
<reference evidence="4" key="1">
    <citation type="submission" date="2025-08" db="UniProtKB">
        <authorList>
            <consortium name="Ensembl"/>
        </authorList>
    </citation>
    <scope>IDENTIFICATION</scope>
</reference>
<dbReference type="Pfam" id="PF12394">
    <property type="entry name" value="DUF3657"/>
    <property type="match status" value="1"/>
</dbReference>
<dbReference type="InterPro" id="IPR022122">
    <property type="entry name" value="DUF3657"/>
</dbReference>
<feature type="compositionally biased region" description="Acidic residues" evidence="2">
    <location>
        <begin position="989"/>
        <end position="998"/>
    </location>
</feature>
<dbReference type="SUPFAM" id="SSF53474">
    <property type="entry name" value="alpha/beta-Hydrolases"/>
    <property type="match status" value="1"/>
</dbReference>
<organism evidence="4">
    <name type="scientific">Petromyzon marinus</name>
    <name type="common">Sea lamprey</name>
    <dbReference type="NCBI Taxonomy" id="7757"/>
    <lineage>
        <taxon>Eukaryota</taxon>
        <taxon>Metazoa</taxon>
        <taxon>Chordata</taxon>
        <taxon>Craniata</taxon>
        <taxon>Vertebrata</taxon>
        <taxon>Cyclostomata</taxon>
        <taxon>Hyperoartia</taxon>
        <taxon>Petromyzontiformes</taxon>
        <taxon>Petromyzontidae</taxon>
        <taxon>Petromyzon</taxon>
    </lineage>
</organism>
<evidence type="ECO:0000313" key="4">
    <source>
        <dbReference type="Ensembl" id="ENSPMAP00000008340.1"/>
    </source>
</evidence>
<dbReference type="GeneTree" id="ENSGT00940000157565"/>
<proteinExistence type="inferred from homology"/>
<dbReference type="InterPro" id="IPR044294">
    <property type="entry name" value="Lipase-like"/>
</dbReference>
<dbReference type="PANTHER" id="PTHR12482">
    <property type="entry name" value="LIPASE ROG1-RELATED-RELATED"/>
    <property type="match status" value="1"/>
</dbReference>
<feature type="compositionally biased region" description="Basic and acidic residues" evidence="2">
    <location>
        <begin position="873"/>
        <end position="882"/>
    </location>
</feature>
<evidence type="ECO:0000256" key="2">
    <source>
        <dbReference type="SAM" id="MobiDB-lite"/>
    </source>
</evidence>
<reference evidence="4" key="2">
    <citation type="submission" date="2025-09" db="UniProtKB">
        <authorList>
            <consortium name="Ensembl"/>
        </authorList>
    </citation>
    <scope>IDENTIFICATION</scope>
</reference>
<feature type="region of interest" description="Disordered" evidence="2">
    <location>
        <begin position="861"/>
        <end position="882"/>
    </location>
</feature>
<protein>
    <submittedName>
        <fullName evidence="4">Family with sequence similarity 135 member A</fullName>
    </submittedName>
</protein>
<name>S4RT00_PETMA</name>
<dbReference type="Pfam" id="PF05057">
    <property type="entry name" value="DUF676"/>
    <property type="match status" value="1"/>
</dbReference>
<dbReference type="OMA" id="MSERNQX"/>
<dbReference type="HOGENOM" id="CLU_003176_0_0_1"/>
<dbReference type="Gene3D" id="3.40.50.1820">
    <property type="entry name" value="alpha/beta hydrolase"/>
    <property type="match status" value="1"/>
</dbReference>
<dbReference type="InterPro" id="IPR007751">
    <property type="entry name" value="DUF676_lipase-like"/>
</dbReference>
<feature type="compositionally biased region" description="Basic and acidic residues" evidence="2">
    <location>
        <begin position="714"/>
        <end position="724"/>
    </location>
</feature>
<feature type="region of interest" description="Disordered" evidence="2">
    <location>
        <begin position="955"/>
        <end position="998"/>
    </location>
</feature>
<evidence type="ECO:0000256" key="1">
    <source>
        <dbReference type="ARBA" id="ARBA00007949"/>
    </source>
</evidence>
<feature type="compositionally biased region" description="Polar residues" evidence="2">
    <location>
        <begin position="778"/>
        <end position="796"/>
    </location>
</feature>
<feature type="region of interest" description="Disordered" evidence="2">
    <location>
        <begin position="714"/>
        <end position="737"/>
    </location>
</feature>
<comment type="similarity">
    <text evidence="1">Belongs to the FAM135 family.</text>
</comment>
<dbReference type="InterPro" id="IPR029058">
    <property type="entry name" value="AB_hydrolase_fold"/>
</dbReference>
<sequence>KSIMNHNIDRGIVRAKFRRVFRCRFYQLRAALKVPPRIPHKVEVSLPHKNVIPYEYPATECPASVSSRTFQILYKSEEVVLGDVVLFKVHVLLDARRMEESLAEVDFQLILELCFTDTNCVQDGWNLMQPMSTRTLVLHVSAGRGLHQHRPVMFDYFHLAVASLSVHGSLVALHHPLVSFPRQVKSWLGRSSQTLPARDCDIPAPESVLFGSGYSSQGSPNDGCYVKASGEGRRSKEEEVRLCLGLAVIIQGLYSLLVQTQNPAPYCPRLRIEKCDVSTKLSQLCSHVQGLTSAEELVEAITVDLAQLCSLLMALWAQFLQSVALRPDVTGYLAREHHHSRVRRFSEAFFCMEHSLQSALTYQEMHAQSHAYIASVVKNSPYLSSLPNLPLECLELDGDFTLLPIIFEDRYLHSVTQVDDDDNGRALRCVQRSRASAIGRWPETIPRAARDWHSLKIYLWGKKKIAYSAGRASLTKCTHLMIATRRRGAMLSRVHRTLIRKDVAISCLLEARKYLKSDHHSSSPEGKASKAAVPTKCFPSPKKCAPFGSPEGSPKAANSKAEAADLSESGIKALFSHGLSGLKHLGQAGSQSRTSSETSLLRNKTNEAKSAAVPSAVGLTYRPHPTRSLSATVVRPEAVPAPASGLRRIEVTPSRSDPYRGEKVTLLTPTRTHAARGEHVTEQAVTLPSLDPVSEPWSPDYTKSLFFTLPRDVKGGNKRTKPEETVAQAPVSERSTVPSITGDVSLLKSSSLVFSDSGIESELSFCLIGATSLEDRSSQAVQVPSQEVPQGRTTQRPKGASDAPQSRHEPNLTRAESASFLSSGVQSSLASISSLPCDEDAAGDVLLSRAIKSSASMHFGALASPSPSSSGRAAERFEKPTTEPCLKHDVALKLSRSDNALNVITHSAAESLAFSSEQDQRAKTDCAAGAGCPPIPRGNNNNSATGLCIVENHFSPRNSAGGAGDGRPDASGSEMSSPSKGEAERTSGDGEDSDTETEDLEMIQNGYYDEDEDRTAFDSATEDGALSDGFSPMHGSSVILSQSATVLKPIGGTSPAFDGGVGGVPSDSSTGAAMLAPPGTGACVGCTPTCLAFSSAPRDGSRAQLLHPSPETPEAMIITRQPISSAAQGSPWGQEDVDDNPQLQCFMRAKEEVKKQLKFPGFLYSDQATFASAVPYFAPETPDGLADADAIHLVVCVHGLDGNSADLRLVKTYIELGLPTAKIDFLMSERNQNDTFADFETMTDRLLDEIVQHIQIYSLTLCKISYCSFIGHSLGTLIVRSVLTRPRFRCFLPKLHTFLSLSGPHLGTLYNSSALVNTGRLWFMQKWKKSGSLLQLTCRDHPDPRQTFLYKLSQKPGLQHFRNVVLVGSLQDRYVPYHSARIEMCKLALKDKQLGAVYADMIANLLGPVLASERCRLVRYDVVHALPNTANSIIGRAAHIAVLDSELFLEKFLLVRGLDYFR</sequence>
<feature type="region of interest" description="Disordered" evidence="2">
    <location>
        <begin position="585"/>
        <end position="612"/>
    </location>
</feature>
<dbReference type="FunFam" id="3.40.50.1820:FF:000004">
    <property type="entry name" value="Protein FAM135A isoform a"/>
    <property type="match status" value="1"/>
</dbReference>
<dbReference type="PANTHER" id="PTHR12482:SF40">
    <property type="entry name" value="PROTEIN FAM135A"/>
    <property type="match status" value="1"/>
</dbReference>